<organism evidence="3 4">
    <name type="scientific">Thalassiosira pseudonana</name>
    <name type="common">Marine diatom</name>
    <name type="synonym">Cyclotella nana</name>
    <dbReference type="NCBI Taxonomy" id="35128"/>
    <lineage>
        <taxon>Eukaryota</taxon>
        <taxon>Sar</taxon>
        <taxon>Stramenopiles</taxon>
        <taxon>Ochrophyta</taxon>
        <taxon>Bacillariophyta</taxon>
        <taxon>Coscinodiscophyceae</taxon>
        <taxon>Thalassiosirophycidae</taxon>
        <taxon>Thalassiosirales</taxon>
        <taxon>Thalassiosiraceae</taxon>
        <taxon>Thalassiosira</taxon>
    </lineage>
</organism>
<dbReference type="EMBL" id="CM000644">
    <property type="protein sequence ID" value="EED90900.1"/>
    <property type="molecule type" value="Genomic_DNA"/>
</dbReference>
<keyword evidence="1" id="KW-0812">Transmembrane</keyword>
<reference evidence="3 4" key="1">
    <citation type="journal article" date="2004" name="Science">
        <title>The genome of the diatom Thalassiosira pseudonana: ecology, evolution, and metabolism.</title>
        <authorList>
            <person name="Armbrust E.V."/>
            <person name="Berges J.A."/>
            <person name="Bowler C."/>
            <person name="Green B.R."/>
            <person name="Martinez D."/>
            <person name="Putnam N.H."/>
            <person name="Zhou S."/>
            <person name="Allen A.E."/>
            <person name="Apt K.E."/>
            <person name="Bechner M."/>
            <person name="Brzezinski M.A."/>
            <person name="Chaal B.K."/>
            <person name="Chiovitti A."/>
            <person name="Davis A.K."/>
            <person name="Demarest M.S."/>
            <person name="Detter J.C."/>
            <person name="Glavina T."/>
            <person name="Goodstein D."/>
            <person name="Hadi M.Z."/>
            <person name="Hellsten U."/>
            <person name="Hildebrand M."/>
            <person name="Jenkins B.D."/>
            <person name="Jurka J."/>
            <person name="Kapitonov V.V."/>
            <person name="Kroger N."/>
            <person name="Lau W.W."/>
            <person name="Lane T.W."/>
            <person name="Larimer F.W."/>
            <person name="Lippmeier J.C."/>
            <person name="Lucas S."/>
            <person name="Medina M."/>
            <person name="Montsant A."/>
            <person name="Obornik M."/>
            <person name="Parker M.S."/>
            <person name="Palenik B."/>
            <person name="Pazour G.J."/>
            <person name="Richardson P.M."/>
            <person name="Rynearson T.A."/>
            <person name="Saito M.A."/>
            <person name="Schwartz D.C."/>
            <person name="Thamatrakoln K."/>
            <person name="Valentin K."/>
            <person name="Vardi A."/>
            <person name="Wilkerson F.P."/>
            <person name="Rokhsar D.S."/>
        </authorList>
    </citation>
    <scope>NUCLEOTIDE SEQUENCE [LARGE SCALE GENOMIC DNA]</scope>
    <source>
        <strain evidence="3 4">CCMP1335</strain>
    </source>
</reference>
<feature type="transmembrane region" description="Helical" evidence="1">
    <location>
        <begin position="338"/>
        <end position="359"/>
    </location>
</feature>
<feature type="chain" id="PRO_5002866302" description="SSD domain-containing protein" evidence="2">
    <location>
        <begin position="21"/>
        <end position="439"/>
    </location>
</feature>
<dbReference type="PaxDb" id="35128-Thaps23779"/>
<dbReference type="InParanoid" id="B8C714"/>
<keyword evidence="1" id="KW-0472">Membrane</keyword>
<name>B8C714_THAPS</name>
<evidence type="ECO:0000256" key="1">
    <source>
        <dbReference type="SAM" id="Phobius"/>
    </source>
</evidence>
<dbReference type="eggNOG" id="ENOG502QZCJ">
    <property type="taxonomic scope" value="Eukaryota"/>
</dbReference>
<dbReference type="GeneID" id="7452818"/>
<dbReference type="AlphaFoldDB" id="B8C714"/>
<accession>B8C714</accession>
<evidence type="ECO:0000256" key="2">
    <source>
        <dbReference type="SAM" id="SignalP"/>
    </source>
</evidence>
<feature type="transmembrane region" description="Helical" evidence="1">
    <location>
        <begin position="371"/>
        <end position="395"/>
    </location>
</feature>
<evidence type="ECO:0000313" key="4">
    <source>
        <dbReference type="Proteomes" id="UP000001449"/>
    </source>
</evidence>
<proteinExistence type="predicted"/>
<dbReference type="Proteomes" id="UP000001449">
    <property type="component" value="Chromosome 8"/>
</dbReference>
<dbReference type="KEGG" id="tps:THAPSDRAFT_23779"/>
<evidence type="ECO:0008006" key="5">
    <source>
        <dbReference type="Google" id="ProtNLM"/>
    </source>
</evidence>
<protein>
    <recommendedName>
        <fullName evidence="5">SSD domain-containing protein</fullName>
    </recommendedName>
</protein>
<dbReference type="RefSeq" id="XP_002292049.1">
    <property type="nucleotide sequence ID" value="XM_002292013.1"/>
</dbReference>
<keyword evidence="2" id="KW-0732">Signal</keyword>
<keyword evidence="4" id="KW-1185">Reference proteome</keyword>
<feature type="signal peptide" evidence="2">
    <location>
        <begin position="1"/>
        <end position="20"/>
    </location>
</feature>
<dbReference type="HOGENOM" id="CLU_624882_0_0_1"/>
<gene>
    <name evidence="3" type="ORF">THAPSDRAFT_23779</name>
</gene>
<reference evidence="3 4" key="2">
    <citation type="journal article" date="2008" name="Nature">
        <title>The Phaeodactylum genome reveals the evolutionary history of diatom genomes.</title>
        <authorList>
            <person name="Bowler C."/>
            <person name="Allen A.E."/>
            <person name="Badger J.H."/>
            <person name="Grimwood J."/>
            <person name="Jabbari K."/>
            <person name="Kuo A."/>
            <person name="Maheswari U."/>
            <person name="Martens C."/>
            <person name="Maumus F."/>
            <person name="Otillar R.P."/>
            <person name="Rayko E."/>
            <person name="Salamov A."/>
            <person name="Vandepoele K."/>
            <person name="Beszteri B."/>
            <person name="Gruber A."/>
            <person name="Heijde M."/>
            <person name="Katinka M."/>
            <person name="Mock T."/>
            <person name="Valentin K."/>
            <person name="Verret F."/>
            <person name="Berges J.A."/>
            <person name="Brownlee C."/>
            <person name="Cadoret J.P."/>
            <person name="Chiovitti A."/>
            <person name="Choi C.J."/>
            <person name="Coesel S."/>
            <person name="De Martino A."/>
            <person name="Detter J.C."/>
            <person name="Durkin C."/>
            <person name="Falciatore A."/>
            <person name="Fournet J."/>
            <person name="Haruta M."/>
            <person name="Huysman M.J."/>
            <person name="Jenkins B.D."/>
            <person name="Jiroutova K."/>
            <person name="Jorgensen R.E."/>
            <person name="Joubert Y."/>
            <person name="Kaplan A."/>
            <person name="Kroger N."/>
            <person name="Kroth P.G."/>
            <person name="La Roche J."/>
            <person name="Lindquist E."/>
            <person name="Lommer M."/>
            <person name="Martin-Jezequel V."/>
            <person name="Lopez P.J."/>
            <person name="Lucas S."/>
            <person name="Mangogna M."/>
            <person name="McGinnis K."/>
            <person name="Medlin L.K."/>
            <person name="Montsant A."/>
            <person name="Oudot-Le Secq M.P."/>
            <person name="Napoli C."/>
            <person name="Obornik M."/>
            <person name="Parker M.S."/>
            <person name="Petit J.L."/>
            <person name="Porcel B.M."/>
            <person name="Poulsen N."/>
            <person name="Robison M."/>
            <person name="Rychlewski L."/>
            <person name="Rynearson T.A."/>
            <person name="Schmutz J."/>
            <person name="Shapiro H."/>
            <person name="Siaut M."/>
            <person name="Stanley M."/>
            <person name="Sussman M.R."/>
            <person name="Taylor A.R."/>
            <person name="Vardi A."/>
            <person name="von Dassow P."/>
            <person name="Vyverman W."/>
            <person name="Willis A."/>
            <person name="Wyrwicz L.S."/>
            <person name="Rokhsar D.S."/>
            <person name="Weissenbach J."/>
            <person name="Armbrust E.V."/>
            <person name="Green B.R."/>
            <person name="Van de Peer Y."/>
            <person name="Grigoriev I.V."/>
        </authorList>
    </citation>
    <scope>NUCLEOTIDE SEQUENCE [LARGE SCALE GENOMIC DNA]</scope>
    <source>
        <strain evidence="3 4">CCMP1335</strain>
    </source>
</reference>
<sequence>MPPSFRTVALMSLLSASASGQSVIFLPMTMIGGGGTEPPCRQRRLDPYRQHIRNKCNTEAMQHCSDIRSSIDGVSRDPFLRAMFGDEDGFLSTFVALPSQGQKVMAMGRDPLDDMFNQMIGESLRLFDAAMADLSENAVVTSNVDDAEQSAEATAENALDLMVSSLYQRAGKSSSDTPFNEEDEEALDVNNLSERLFQLGDELLTETHRRRLSEGEVDPHFNVKERLARRLTEYRTDVFYYPDGSITLYTSSQPSVDDTPVLGMGSEDLDDCIYSRYNSQDLSGDCHDAVELFLTATTNHEPFPHDALRAMEQKMEHVQSRLSRENVDDSTILVGDCAVSLMIMLSVYSFVSAVMLYAGSIDAFIWFNMSIVIGLSVFSFGFIAFAVLVPGILVLEGCRHGCHSDGAYNDGNAKLPEDDEDDPKQAEIRVFIGVPVQVV</sequence>
<evidence type="ECO:0000313" key="3">
    <source>
        <dbReference type="EMBL" id="EED90900.1"/>
    </source>
</evidence>
<keyword evidence="1" id="KW-1133">Transmembrane helix</keyword>